<name>A0A061J7F9_TRYRA</name>
<dbReference type="GO" id="GO:0005876">
    <property type="term" value="C:spindle microtubule"/>
    <property type="evidence" value="ECO:0007669"/>
    <property type="project" value="TreeGrafter"/>
</dbReference>
<dbReference type="OrthoDB" id="202825at2759"/>
<dbReference type="VEuPathDB" id="TriTrypDB:TRSC58_00878"/>
<evidence type="ECO:0000256" key="7">
    <source>
        <dbReference type="ARBA" id="ARBA00022840"/>
    </source>
</evidence>
<evidence type="ECO:0000256" key="4">
    <source>
        <dbReference type="ARBA" id="ARBA00011245"/>
    </source>
</evidence>
<comment type="similarity">
    <text evidence="3">Belongs to the tubulin--tyrosine ligase family.</text>
</comment>
<dbReference type="Pfam" id="PF03133">
    <property type="entry name" value="TTL"/>
    <property type="match status" value="1"/>
</dbReference>
<evidence type="ECO:0000256" key="13">
    <source>
        <dbReference type="ARBA" id="ARBA00047950"/>
    </source>
</evidence>
<comment type="cofactor">
    <cofactor evidence="1">
        <name>Mg(2+)</name>
        <dbReference type="ChEBI" id="CHEBI:18420"/>
    </cofactor>
</comment>
<dbReference type="EC" id="6.3.2.25" evidence="11"/>
<comment type="caution">
    <text evidence="15">The sequence shown here is derived from an EMBL/GenBank/DDBJ whole genome shotgun (WGS) entry which is preliminary data.</text>
</comment>
<evidence type="ECO:0000256" key="9">
    <source>
        <dbReference type="ARBA" id="ARBA00022958"/>
    </source>
</evidence>
<dbReference type="Proteomes" id="UP000031737">
    <property type="component" value="Unassembled WGS sequence"/>
</dbReference>
<dbReference type="EMBL" id="AUPL01000878">
    <property type="protein sequence ID" value="ESL11373.1"/>
    <property type="molecule type" value="Genomic_DNA"/>
</dbReference>
<keyword evidence="8" id="KW-0460">Magnesium</keyword>
<dbReference type="PROSITE" id="PS51221">
    <property type="entry name" value="TTL"/>
    <property type="match status" value="1"/>
</dbReference>
<evidence type="ECO:0000313" key="16">
    <source>
        <dbReference type="Proteomes" id="UP000031737"/>
    </source>
</evidence>
<evidence type="ECO:0000256" key="12">
    <source>
        <dbReference type="ARBA" id="ARBA00041021"/>
    </source>
</evidence>
<evidence type="ECO:0000256" key="14">
    <source>
        <dbReference type="SAM" id="MobiDB-lite"/>
    </source>
</evidence>
<dbReference type="PANTHER" id="PTHR46570">
    <property type="entry name" value="TUBULIN--TYROSINE LIGASE"/>
    <property type="match status" value="1"/>
</dbReference>
<dbReference type="GO" id="GO:0000226">
    <property type="term" value="P:microtubule cytoskeleton organization"/>
    <property type="evidence" value="ECO:0007669"/>
    <property type="project" value="TreeGrafter"/>
</dbReference>
<dbReference type="AlphaFoldDB" id="A0A061J7F9"/>
<accession>A0A061J7F9</accession>
<keyword evidence="6" id="KW-0547">Nucleotide-binding</keyword>
<gene>
    <name evidence="15" type="ORF">TRSC58_00878</name>
</gene>
<dbReference type="Gene3D" id="3.30.470.20">
    <property type="entry name" value="ATP-grasp fold, B domain"/>
    <property type="match status" value="1"/>
</dbReference>
<keyword evidence="9" id="KW-0630">Potassium</keyword>
<feature type="region of interest" description="Disordered" evidence="14">
    <location>
        <begin position="10"/>
        <end position="32"/>
    </location>
</feature>
<comment type="catalytic activity">
    <reaction evidence="13">
        <text>C-terminal L-alpha-aminoacyl-L-glutamyl-L-glutamyl-[tubulin] + L-tyrosine + ATP = C-terminal L-alpha-aminoacyl-L-glutamyl-L-glutamyl-L-tyrosyl-[tubulin] + ADP + phosphate + H(+)</text>
        <dbReference type="Rhea" id="RHEA:17605"/>
        <dbReference type="Rhea" id="RHEA-COMP:16434"/>
        <dbReference type="Rhea" id="RHEA-COMP:16435"/>
        <dbReference type="ChEBI" id="CHEBI:15378"/>
        <dbReference type="ChEBI" id="CHEBI:30616"/>
        <dbReference type="ChEBI" id="CHEBI:43474"/>
        <dbReference type="ChEBI" id="CHEBI:58315"/>
        <dbReference type="ChEBI" id="CHEBI:149554"/>
        <dbReference type="ChEBI" id="CHEBI:149555"/>
        <dbReference type="ChEBI" id="CHEBI:456216"/>
        <dbReference type="EC" id="6.3.2.25"/>
    </reaction>
</comment>
<sequence>MDGLSSLITDAEATAPPLNEPEELQQGRHQDTVQREAQGDAASLFFLGDSAFSVYEEMARQLRQLGWRETRSKGLIVRCDLVLGDRFTIPYSLLQCERLPATSRYGGYRYINYFRGSHKLTLKASMARIIAASEVTHAEWMPTSFVLGGDQRKRPDDREAFLQWVEQQPEEVWIIKPSSGSKGKDILLIRGLAEIAAFVQTLAPHSRSIFVAQRYVDHPLLYHGRKFDVRVWAFLKTPYDIYAFAHGSCRTSSVLYDAGDVGDTLAHLTNHCLQESSPKFGQYEDGNEIWFPQLAAYLREAYKEDVLGRRIFPQIRNVIVRTLLAMRGELEVLPEMPYRCFQLFGYDLIIDDQLNVFLLEINGSPGVATKYLEPVVRGALALVRGDDAPREWDVDAVRFVKLWGAEDALPDGVALE</sequence>
<proteinExistence type="inferred from homology"/>
<dbReference type="PANTHER" id="PTHR46570:SF1">
    <property type="entry name" value="TUBULIN--TYROSINE LIGASE"/>
    <property type="match status" value="1"/>
</dbReference>
<dbReference type="GO" id="GO:0005524">
    <property type="term" value="F:ATP binding"/>
    <property type="evidence" value="ECO:0007669"/>
    <property type="project" value="UniProtKB-KW"/>
</dbReference>
<dbReference type="SUPFAM" id="SSF56059">
    <property type="entry name" value="Glutathione synthetase ATP-binding domain-like"/>
    <property type="match status" value="1"/>
</dbReference>
<keyword evidence="7" id="KW-0067">ATP-binding</keyword>
<dbReference type="InterPro" id="IPR052492">
    <property type="entry name" value="Tubulin-tyrosine_ligase"/>
</dbReference>
<comment type="cofactor">
    <cofactor evidence="2">
        <name>K(+)</name>
        <dbReference type="ChEBI" id="CHEBI:29103"/>
    </cofactor>
</comment>
<dbReference type="InterPro" id="IPR004344">
    <property type="entry name" value="TTL/TTLL_fam"/>
</dbReference>
<comment type="subunit">
    <text evidence="4">Monomer.</text>
</comment>
<dbReference type="GO" id="GO:0004835">
    <property type="term" value="F:tubulin-tyrosine ligase activity"/>
    <property type="evidence" value="ECO:0007669"/>
    <property type="project" value="UniProtKB-EC"/>
</dbReference>
<evidence type="ECO:0000256" key="1">
    <source>
        <dbReference type="ARBA" id="ARBA00001946"/>
    </source>
</evidence>
<keyword evidence="5 15" id="KW-0436">Ligase</keyword>
<comment type="function">
    <text evidence="10">Catalyzes the post-translational addition of a tyrosine to the C-terminal end of detyrosinated alpha-tubulin.</text>
</comment>
<keyword evidence="16" id="KW-1185">Reference proteome</keyword>
<evidence type="ECO:0000256" key="11">
    <source>
        <dbReference type="ARBA" id="ARBA00038960"/>
    </source>
</evidence>
<evidence type="ECO:0000256" key="10">
    <source>
        <dbReference type="ARBA" id="ARBA00037791"/>
    </source>
</evidence>
<evidence type="ECO:0000256" key="6">
    <source>
        <dbReference type="ARBA" id="ARBA00022741"/>
    </source>
</evidence>
<evidence type="ECO:0000256" key="3">
    <source>
        <dbReference type="ARBA" id="ARBA00006820"/>
    </source>
</evidence>
<protein>
    <recommendedName>
        <fullName evidence="12">Tubulin--tyrosine ligase</fullName>
        <ecNumber evidence="11">6.3.2.25</ecNumber>
    </recommendedName>
</protein>
<evidence type="ECO:0000313" key="15">
    <source>
        <dbReference type="EMBL" id="ESL11373.1"/>
    </source>
</evidence>
<evidence type="ECO:0000256" key="2">
    <source>
        <dbReference type="ARBA" id="ARBA00001958"/>
    </source>
</evidence>
<organism evidence="15 16">
    <name type="scientific">Trypanosoma rangeli SC58</name>
    <dbReference type="NCBI Taxonomy" id="429131"/>
    <lineage>
        <taxon>Eukaryota</taxon>
        <taxon>Discoba</taxon>
        <taxon>Euglenozoa</taxon>
        <taxon>Kinetoplastea</taxon>
        <taxon>Metakinetoplastina</taxon>
        <taxon>Trypanosomatida</taxon>
        <taxon>Trypanosomatidae</taxon>
        <taxon>Trypanosoma</taxon>
        <taxon>Herpetosoma</taxon>
    </lineage>
</organism>
<evidence type="ECO:0000256" key="5">
    <source>
        <dbReference type="ARBA" id="ARBA00022598"/>
    </source>
</evidence>
<evidence type="ECO:0000256" key="8">
    <source>
        <dbReference type="ARBA" id="ARBA00022842"/>
    </source>
</evidence>
<reference evidence="15 16" key="1">
    <citation type="submission" date="2013-07" db="EMBL/GenBank/DDBJ databases">
        <authorList>
            <person name="Stoco P.H."/>
            <person name="Wagner G."/>
            <person name="Gerber A."/>
            <person name="Zaha A."/>
            <person name="Thompson C."/>
            <person name="Bartholomeu D.C."/>
            <person name="Luckemeyer D.D."/>
            <person name="Bahia D."/>
            <person name="Loreto E."/>
            <person name="Prestes E.B."/>
            <person name="Lima F.M."/>
            <person name="Rodrigues-Luiz G."/>
            <person name="Vallejo G.A."/>
            <person name="Filho J.F."/>
            <person name="Monteiro K.M."/>
            <person name="Tyler K.M."/>
            <person name="de Almeida L.G."/>
            <person name="Ortiz M.F."/>
            <person name="Siervo M.A."/>
            <person name="de Moraes M.H."/>
            <person name="Cunha O.L."/>
            <person name="Mendonca-Neto R."/>
            <person name="Silva R."/>
            <person name="Teixeira S.M."/>
            <person name="Murta S.M."/>
            <person name="Sincero T.C."/>
            <person name="Mendes T.A."/>
            <person name="Urmenyi T.P."/>
            <person name="Silva V.G."/>
            <person name="da Rocha W.D."/>
            <person name="Andersson B."/>
            <person name="Romanha A.J."/>
            <person name="Steindel M."/>
            <person name="de Vasconcelos A.T."/>
            <person name="Grisard E.C."/>
        </authorList>
    </citation>
    <scope>NUCLEOTIDE SEQUENCE [LARGE SCALE GENOMIC DNA]</scope>
    <source>
        <strain evidence="15 16">SC58</strain>
    </source>
</reference>